<dbReference type="EMBL" id="HACG01031265">
    <property type="protein sequence ID" value="CEK78130.1"/>
    <property type="molecule type" value="Transcribed_RNA"/>
</dbReference>
<accession>A0A0B7ADU5</accession>
<sequence length="50" mass="6014">MVATTTLYFVVRDQSYDSRDNGTEDILPYFQPRRHPSLHLPDVIRRKDHR</sequence>
<name>A0A0B7ADU5_9EUPU</name>
<dbReference type="AlphaFoldDB" id="A0A0B7ADU5"/>
<evidence type="ECO:0000313" key="1">
    <source>
        <dbReference type="EMBL" id="CEK78130.1"/>
    </source>
</evidence>
<organism evidence="1">
    <name type="scientific">Arion vulgaris</name>
    <dbReference type="NCBI Taxonomy" id="1028688"/>
    <lineage>
        <taxon>Eukaryota</taxon>
        <taxon>Metazoa</taxon>
        <taxon>Spiralia</taxon>
        <taxon>Lophotrochozoa</taxon>
        <taxon>Mollusca</taxon>
        <taxon>Gastropoda</taxon>
        <taxon>Heterobranchia</taxon>
        <taxon>Euthyneura</taxon>
        <taxon>Panpulmonata</taxon>
        <taxon>Eupulmonata</taxon>
        <taxon>Stylommatophora</taxon>
        <taxon>Helicina</taxon>
        <taxon>Arionoidea</taxon>
        <taxon>Arionidae</taxon>
        <taxon>Arion</taxon>
    </lineage>
</organism>
<gene>
    <name evidence="1" type="primary">ORF108457</name>
</gene>
<reference evidence="1" key="1">
    <citation type="submission" date="2014-12" db="EMBL/GenBank/DDBJ databases">
        <title>Insight into the proteome of Arion vulgaris.</title>
        <authorList>
            <person name="Aradska J."/>
            <person name="Bulat T."/>
            <person name="Smidak R."/>
            <person name="Sarate P."/>
            <person name="Gangsoo J."/>
            <person name="Sialana F."/>
            <person name="Bilban M."/>
            <person name="Lubec G."/>
        </authorList>
    </citation>
    <scope>NUCLEOTIDE SEQUENCE</scope>
    <source>
        <tissue evidence="1">Skin</tissue>
    </source>
</reference>
<protein>
    <submittedName>
        <fullName evidence="1">Uncharacterized protein</fullName>
    </submittedName>
</protein>
<proteinExistence type="predicted"/>